<keyword evidence="4" id="KW-1185">Reference proteome</keyword>
<feature type="domain" description="RPW8" evidence="2">
    <location>
        <begin position="2"/>
        <end position="151"/>
    </location>
</feature>
<accession>A0A498KFE8</accession>
<evidence type="ECO:0000256" key="1">
    <source>
        <dbReference type="SAM" id="Phobius"/>
    </source>
</evidence>
<feature type="transmembrane region" description="Helical" evidence="1">
    <location>
        <begin position="228"/>
        <end position="250"/>
    </location>
</feature>
<protein>
    <recommendedName>
        <fullName evidence="2">RPW8 domain-containing protein</fullName>
    </recommendedName>
</protein>
<evidence type="ECO:0000313" key="4">
    <source>
        <dbReference type="Proteomes" id="UP000290289"/>
    </source>
</evidence>
<dbReference type="InterPro" id="IPR008808">
    <property type="entry name" value="Powdery_mildew-R_dom"/>
</dbReference>
<sequence>MAAVGNLIGGGIVGTLCSELYNLVVTLIKTTNEFSPLLEAIKLTVGGLESLIPQIEDRNEKLKISNKETERLKKALTDGVELVGECSNNPKWYKKAKYTDKLTALDEALERELDMLTAHAASDTKEALLLTRKNHDDLVKLARDGRKGLEMARKHGDQLVELAKDGSETFDTVKEIMNLIYHFLGYCISGLIVIIVFWVVLHTFILLGESKRIATAVLDGIIFPRCKVCKSVVALVECAGLCISLVWTYAKLLHAYFLTASCFFVFTASYFFSFIMAIRDQYKRVRNVIEYALQFEFLIAKVTHCFTISSHRSTFMHLNLSSEKTGEM</sequence>
<name>A0A498KFE8_MALDO</name>
<proteinExistence type="predicted"/>
<reference evidence="3 4" key="1">
    <citation type="submission" date="2018-10" db="EMBL/GenBank/DDBJ databases">
        <title>A high-quality apple genome assembly.</title>
        <authorList>
            <person name="Hu J."/>
        </authorList>
    </citation>
    <scope>NUCLEOTIDE SEQUENCE [LARGE SCALE GENOMIC DNA]</scope>
    <source>
        <strain evidence="4">cv. HFTH1</strain>
        <tissue evidence="3">Young leaf</tissue>
    </source>
</reference>
<dbReference type="PROSITE" id="PS51153">
    <property type="entry name" value="RPW8"/>
    <property type="match status" value="1"/>
</dbReference>
<comment type="caution">
    <text evidence="3">The sequence shown here is derived from an EMBL/GenBank/DDBJ whole genome shotgun (WGS) entry which is preliminary data.</text>
</comment>
<gene>
    <name evidence="3" type="ORF">DVH24_018400</name>
</gene>
<dbReference type="Proteomes" id="UP000290289">
    <property type="component" value="Chromosome 2"/>
</dbReference>
<keyword evidence="1" id="KW-1133">Transmembrane helix</keyword>
<dbReference type="EMBL" id="RDQH01000328">
    <property type="protein sequence ID" value="RXI06358.1"/>
    <property type="molecule type" value="Genomic_DNA"/>
</dbReference>
<organism evidence="3 4">
    <name type="scientific">Malus domestica</name>
    <name type="common">Apple</name>
    <name type="synonym">Pyrus malus</name>
    <dbReference type="NCBI Taxonomy" id="3750"/>
    <lineage>
        <taxon>Eukaryota</taxon>
        <taxon>Viridiplantae</taxon>
        <taxon>Streptophyta</taxon>
        <taxon>Embryophyta</taxon>
        <taxon>Tracheophyta</taxon>
        <taxon>Spermatophyta</taxon>
        <taxon>Magnoliopsida</taxon>
        <taxon>eudicotyledons</taxon>
        <taxon>Gunneridae</taxon>
        <taxon>Pentapetalae</taxon>
        <taxon>rosids</taxon>
        <taxon>fabids</taxon>
        <taxon>Rosales</taxon>
        <taxon>Rosaceae</taxon>
        <taxon>Amygdaloideae</taxon>
        <taxon>Maleae</taxon>
        <taxon>Malus</taxon>
    </lineage>
</organism>
<feature type="transmembrane region" description="Helical" evidence="1">
    <location>
        <begin position="183"/>
        <end position="207"/>
    </location>
</feature>
<keyword evidence="1" id="KW-0812">Transmembrane</keyword>
<evidence type="ECO:0000313" key="3">
    <source>
        <dbReference type="EMBL" id="RXI06358.1"/>
    </source>
</evidence>
<feature type="transmembrane region" description="Helical" evidence="1">
    <location>
        <begin position="256"/>
        <end position="278"/>
    </location>
</feature>
<dbReference type="AlphaFoldDB" id="A0A498KFE8"/>
<keyword evidence="1" id="KW-0472">Membrane</keyword>
<evidence type="ECO:0000259" key="2">
    <source>
        <dbReference type="PROSITE" id="PS51153"/>
    </source>
</evidence>
<dbReference type="Pfam" id="PF05659">
    <property type="entry name" value="RPW8"/>
    <property type="match status" value="1"/>
</dbReference>